<dbReference type="GO" id="GO:0050727">
    <property type="term" value="P:regulation of inflammatory response"/>
    <property type="evidence" value="ECO:0007669"/>
    <property type="project" value="TreeGrafter"/>
</dbReference>
<comment type="similarity">
    <text evidence="1 6">Belongs to the peptidase C14A family.</text>
</comment>
<feature type="region of interest" description="Disordered" evidence="7">
    <location>
        <begin position="94"/>
        <end position="120"/>
    </location>
</feature>
<dbReference type="GO" id="GO:0006508">
    <property type="term" value="P:proteolysis"/>
    <property type="evidence" value="ECO:0007669"/>
    <property type="project" value="UniProtKB-KW"/>
</dbReference>
<feature type="domain" description="Caspase family p20" evidence="9">
    <location>
        <begin position="59"/>
        <end position="92"/>
    </location>
</feature>
<dbReference type="InterPro" id="IPR015917">
    <property type="entry name" value="Pept_C14A"/>
</dbReference>
<evidence type="ECO:0000313" key="10">
    <source>
        <dbReference type="Proteomes" id="UP000189704"/>
    </source>
</evidence>
<dbReference type="InterPro" id="IPR001309">
    <property type="entry name" value="Pept_C14_p20"/>
</dbReference>
<evidence type="ECO:0000256" key="4">
    <source>
        <dbReference type="ARBA" id="ARBA00022807"/>
    </source>
</evidence>
<evidence type="ECO:0000256" key="5">
    <source>
        <dbReference type="ARBA" id="ARBA00023145"/>
    </source>
</evidence>
<dbReference type="Proteomes" id="UP000189704">
    <property type="component" value="Unplaced"/>
</dbReference>
<evidence type="ECO:0000259" key="9">
    <source>
        <dbReference type="PROSITE" id="PS50208"/>
    </source>
</evidence>
<dbReference type="PROSITE" id="PS50207">
    <property type="entry name" value="CASPASE_P10"/>
    <property type="match status" value="1"/>
</dbReference>
<protein>
    <submittedName>
        <fullName evidence="11">Caspase-4-like</fullName>
    </submittedName>
</protein>
<dbReference type="SMART" id="SM00115">
    <property type="entry name" value="CASc"/>
    <property type="match status" value="1"/>
</dbReference>
<dbReference type="FunFam" id="3.40.50.1460:FF:000007">
    <property type="entry name" value="Caspase-1"/>
    <property type="match status" value="1"/>
</dbReference>
<dbReference type="PANTHER" id="PTHR47901">
    <property type="entry name" value="CASPASE RECRUITMENT DOMAIN-CONTAINING PROTEIN 18"/>
    <property type="match status" value="1"/>
</dbReference>
<evidence type="ECO:0000256" key="1">
    <source>
        <dbReference type="ARBA" id="ARBA00010134"/>
    </source>
</evidence>
<dbReference type="AlphaFoldDB" id="A0A1U7UAX2"/>
<dbReference type="GeneID" id="103267243"/>
<dbReference type="KEGG" id="csyr:103267243"/>
<feature type="domain" description="Caspase family p10" evidence="8">
    <location>
        <begin position="497"/>
        <end position="582"/>
    </location>
</feature>
<name>A0A1U7UAX2_CARSF</name>
<keyword evidence="4" id="KW-0788">Thiol protease</keyword>
<dbReference type="STRING" id="1868482.ENSTSYP00000010696"/>
<dbReference type="OrthoDB" id="6097640at2759"/>
<dbReference type="Gene3D" id="3.40.50.1460">
    <property type="match status" value="2"/>
</dbReference>
<evidence type="ECO:0000256" key="6">
    <source>
        <dbReference type="RuleBase" id="RU003971"/>
    </source>
</evidence>
<feature type="compositionally biased region" description="Polar residues" evidence="7">
    <location>
        <begin position="94"/>
        <end position="109"/>
    </location>
</feature>
<dbReference type="CDD" id="cd00032">
    <property type="entry name" value="CASc"/>
    <property type="match status" value="1"/>
</dbReference>
<feature type="domain" description="Caspase family p20" evidence="9">
    <location>
        <begin position="341"/>
        <end position="469"/>
    </location>
</feature>
<dbReference type="PANTHER" id="PTHR47901:SF3">
    <property type="entry name" value="CASPASE-1"/>
    <property type="match status" value="1"/>
</dbReference>
<dbReference type="InterPro" id="IPR011600">
    <property type="entry name" value="Pept_C14_caspase"/>
</dbReference>
<dbReference type="InterPro" id="IPR002138">
    <property type="entry name" value="Pept_C14_p10"/>
</dbReference>
<evidence type="ECO:0000256" key="3">
    <source>
        <dbReference type="ARBA" id="ARBA00022801"/>
    </source>
</evidence>
<dbReference type="GO" id="GO:0006915">
    <property type="term" value="P:apoptotic process"/>
    <property type="evidence" value="ECO:0007669"/>
    <property type="project" value="UniProtKB-ARBA"/>
</dbReference>
<evidence type="ECO:0000256" key="7">
    <source>
        <dbReference type="SAM" id="MobiDB-lite"/>
    </source>
</evidence>
<dbReference type="PRINTS" id="PR00376">
    <property type="entry name" value="IL1BCENZYME"/>
</dbReference>
<proteinExistence type="inferred from homology"/>
<keyword evidence="3" id="KW-0378">Hydrolase</keyword>
<dbReference type="InterPro" id="IPR002398">
    <property type="entry name" value="Pept_C14"/>
</dbReference>
<gene>
    <name evidence="11" type="primary">LOC103267243</name>
</gene>
<dbReference type="InterPro" id="IPR029030">
    <property type="entry name" value="Caspase-like_dom_sf"/>
</dbReference>
<dbReference type="SUPFAM" id="SSF52129">
    <property type="entry name" value="Caspase-like"/>
    <property type="match status" value="2"/>
</dbReference>
<dbReference type="GO" id="GO:0004197">
    <property type="term" value="F:cysteine-type endopeptidase activity"/>
    <property type="evidence" value="ECO:0007669"/>
    <property type="project" value="InterPro"/>
</dbReference>
<dbReference type="InterPro" id="IPR016129">
    <property type="entry name" value="Caspase_his_AS"/>
</dbReference>
<dbReference type="PROSITE" id="PS01122">
    <property type="entry name" value="CASPASE_CYS"/>
    <property type="match status" value="1"/>
</dbReference>
<keyword evidence="5" id="KW-0865">Zymogen</keyword>
<sequence length="586" mass="67093">MLVVLKQHGAFSGYRDRVAEICSQTRAQLLRQHILGAHVSWHPGWNLQNDAQEEKSDELPYDTIFEIFSNRNCHSLMDKPKVIIVQAFRDAPQSVQDNPAVRTSTSPGKSPQKKLKEKSAEVPISKPKVYHTVETIVIPCIFLKKDAHHGSLDNSVNQNVLKLKEEEKKKEEDARIENKTLISRSSFRKTLVGTQTIFQVLCNRYQKATSSEEDELANKILSIFRSTSKAVGHRILNNLEQNMLKLKEEEKRKYYHADLENKVRVLVDFVLEKHMTDQTFIPVLLNMVQKFNRIAALPGPVESTESPNSLKLCSHEESLRLCKEKRKKDGQIYPIKEKKDRTFLALIICNTEFDHHPSRDGADIDTTGMKCLLENLGYTVDVKENLTAEEMETELRKFAARPEHKSSDSTFLVLMSHGILNGICGTKDRKEKPDVLPYDTIFEIFNNRNCCSLKDKPKVIIVQACRGGNYGEVWVTDSPAALPMRSTQTPQDMKNDAVCKTHVEKDFVKFCSSTPHNVSWRDTTRGSLFITELISCFQEYSCCYHLMEIFQMVQQSFEKPGPNAQMPTIERQSLTKYFYLYPGHGK</sequence>
<dbReference type="InterPro" id="IPR033139">
    <property type="entry name" value="Caspase_cys_AS"/>
</dbReference>
<dbReference type="GO" id="GO:0072559">
    <property type="term" value="C:NLRP3 inflammasome complex"/>
    <property type="evidence" value="ECO:0007669"/>
    <property type="project" value="TreeGrafter"/>
</dbReference>
<dbReference type="PROSITE" id="PS01121">
    <property type="entry name" value="CASPASE_HIS"/>
    <property type="match status" value="1"/>
</dbReference>
<keyword evidence="10" id="KW-1185">Reference proteome</keyword>
<keyword evidence="2" id="KW-0645">Protease</keyword>
<dbReference type="GO" id="GO:0051604">
    <property type="term" value="P:protein maturation"/>
    <property type="evidence" value="ECO:0007669"/>
    <property type="project" value="UniProtKB-ARBA"/>
</dbReference>
<dbReference type="GO" id="GO:0097169">
    <property type="term" value="C:AIM2 inflammasome complex"/>
    <property type="evidence" value="ECO:0007669"/>
    <property type="project" value="TreeGrafter"/>
</dbReference>
<dbReference type="RefSeq" id="XP_008063031.2">
    <property type="nucleotide sequence ID" value="XM_008064840.2"/>
</dbReference>
<dbReference type="GO" id="GO:0072557">
    <property type="term" value="C:IPAF inflammasome complex"/>
    <property type="evidence" value="ECO:0007669"/>
    <property type="project" value="TreeGrafter"/>
</dbReference>
<dbReference type="PROSITE" id="PS50208">
    <property type="entry name" value="CASPASE_P20"/>
    <property type="match status" value="2"/>
</dbReference>
<organism evidence="10 11">
    <name type="scientific">Carlito syrichta</name>
    <name type="common">Philippine tarsier</name>
    <name type="synonym">Tarsius syrichta</name>
    <dbReference type="NCBI Taxonomy" id="1868482"/>
    <lineage>
        <taxon>Eukaryota</taxon>
        <taxon>Metazoa</taxon>
        <taxon>Chordata</taxon>
        <taxon>Craniata</taxon>
        <taxon>Vertebrata</taxon>
        <taxon>Euteleostomi</taxon>
        <taxon>Mammalia</taxon>
        <taxon>Eutheria</taxon>
        <taxon>Euarchontoglires</taxon>
        <taxon>Primates</taxon>
        <taxon>Haplorrhini</taxon>
        <taxon>Tarsiiformes</taxon>
        <taxon>Tarsiidae</taxon>
        <taxon>Carlito</taxon>
    </lineage>
</organism>
<evidence type="ECO:0000259" key="8">
    <source>
        <dbReference type="PROSITE" id="PS50207"/>
    </source>
</evidence>
<reference evidence="11" key="1">
    <citation type="submission" date="2025-08" db="UniProtKB">
        <authorList>
            <consortium name="RefSeq"/>
        </authorList>
    </citation>
    <scope>IDENTIFICATION</scope>
</reference>
<dbReference type="Pfam" id="PF00656">
    <property type="entry name" value="Peptidase_C14"/>
    <property type="match status" value="2"/>
</dbReference>
<evidence type="ECO:0000256" key="2">
    <source>
        <dbReference type="ARBA" id="ARBA00022670"/>
    </source>
</evidence>
<evidence type="ECO:0000313" key="11">
    <source>
        <dbReference type="RefSeq" id="XP_008063031.2"/>
    </source>
</evidence>
<accession>A0A1U7UAX2</accession>